<organism evidence="1 2">
    <name type="scientific">Aequorivita vitellina</name>
    <dbReference type="NCBI Taxonomy" id="2874475"/>
    <lineage>
        <taxon>Bacteria</taxon>
        <taxon>Pseudomonadati</taxon>
        <taxon>Bacteroidota</taxon>
        <taxon>Flavobacteriia</taxon>
        <taxon>Flavobacteriales</taxon>
        <taxon>Flavobacteriaceae</taxon>
        <taxon>Aequorivita</taxon>
    </lineage>
</organism>
<dbReference type="RefSeq" id="WP_237602725.1">
    <property type="nucleotide sequence ID" value="NZ_JAIRBA010000012.1"/>
</dbReference>
<dbReference type="InterPro" id="IPR029068">
    <property type="entry name" value="Glyas_Bleomycin-R_OHBP_Dase"/>
</dbReference>
<name>A0A9X1QV67_9FLAO</name>
<comment type="caution">
    <text evidence="1">The sequence shown here is derived from an EMBL/GenBank/DDBJ whole genome shotgun (WGS) entry which is preliminary data.</text>
</comment>
<accession>A0A9X1QV67</accession>
<protein>
    <submittedName>
        <fullName evidence="1">VOC family protein</fullName>
    </submittedName>
</protein>
<dbReference type="Gene3D" id="3.10.180.10">
    <property type="entry name" value="2,3-Dihydroxybiphenyl 1,2-Dioxygenase, domain 1"/>
    <property type="match status" value="1"/>
</dbReference>
<keyword evidence="2" id="KW-1185">Reference proteome</keyword>
<dbReference type="AlphaFoldDB" id="A0A9X1QV67"/>
<dbReference type="EMBL" id="JAIRBA010000012">
    <property type="protein sequence ID" value="MCG2418935.1"/>
    <property type="molecule type" value="Genomic_DNA"/>
</dbReference>
<reference evidence="1" key="1">
    <citation type="submission" date="2021-09" db="EMBL/GenBank/DDBJ databases">
        <title>Genome of Aequorivita sp. strain F47161.</title>
        <authorList>
            <person name="Wang Y."/>
        </authorList>
    </citation>
    <scope>NUCLEOTIDE SEQUENCE</scope>
    <source>
        <strain evidence="1">F47161</strain>
    </source>
</reference>
<evidence type="ECO:0000313" key="2">
    <source>
        <dbReference type="Proteomes" id="UP001139461"/>
    </source>
</evidence>
<dbReference type="Proteomes" id="UP001139461">
    <property type="component" value="Unassembled WGS sequence"/>
</dbReference>
<sequence length="224" mass="25707">MKIKELTLHTSQIALQKKFYGEVLGLKIFRDDENEISFKAGNSILNFLNKEISQPYHFAFNIPSNKVNDALNWLKKRVEIQKDGKAEIVDFPAWNAESIYFYDADKNILEFIARKNLNNNSQKPFSSEDILEISEIGLATTNFKEKYSFLTSTLGLEKFGGGLEVFSAIGSEHGLFILIDKTRKDWFPTNDKAFSAEFLATIEANEKVTRVEYKNETIIFEHIT</sequence>
<evidence type="ECO:0000313" key="1">
    <source>
        <dbReference type="EMBL" id="MCG2418935.1"/>
    </source>
</evidence>
<dbReference type="SUPFAM" id="SSF54593">
    <property type="entry name" value="Glyoxalase/Bleomycin resistance protein/Dihydroxybiphenyl dioxygenase"/>
    <property type="match status" value="1"/>
</dbReference>
<proteinExistence type="predicted"/>
<gene>
    <name evidence="1" type="ORF">K8089_07860</name>
</gene>